<dbReference type="InterPro" id="IPR009656">
    <property type="entry name" value="PHB_depo_C"/>
</dbReference>
<dbReference type="PIRSF" id="PIRSF020818">
    <property type="entry name" value="PHB_depoly_PhaZ"/>
    <property type="match status" value="1"/>
</dbReference>
<dbReference type="Pfam" id="PF06850">
    <property type="entry name" value="PHB_depo_C"/>
    <property type="match status" value="1"/>
</dbReference>
<feature type="region of interest" description="Disordered" evidence="1">
    <location>
        <begin position="426"/>
        <end position="482"/>
    </location>
</feature>
<keyword evidence="4" id="KW-1185">Reference proteome</keyword>
<dbReference type="SUPFAM" id="SSF53474">
    <property type="entry name" value="alpha/beta-Hydrolases"/>
    <property type="match status" value="1"/>
</dbReference>
<evidence type="ECO:0000313" key="4">
    <source>
        <dbReference type="Proteomes" id="UP000027466"/>
    </source>
</evidence>
<reference evidence="3 4" key="1">
    <citation type="submission" date="2014-03" db="EMBL/GenBank/DDBJ databases">
        <title>Draft Genome Sequences of Four Burkholderia Strains.</title>
        <authorList>
            <person name="Liu X.Y."/>
            <person name="Li C.X."/>
            <person name="Xu J.H."/>
        </authorList>
    </citation>
    <scope>NUCLEOTIDE SEQUENCE [LARGE SCALE GENOMIC DNA]</scope>
    <source>
        <strain evidence="3 4">DSM 50014</strain>
    </source>
</reference>
<dbReference type="AlphaFoldDB" id="A0A069PQU5"/>
<name>A0A069PQU5_9BURK</name>
<protein>
    <submittedName>
        <fullName evidence="3">Poly(3-hydroxybutyrate) depolymerase</fullName>
    </submittedName>
</protein>
<dbReference type="STRING" id="60547.GCA_000751215_02156"/>
<dbReference type="EMBL" id="JFHC01000011">
    <property type="protein sequence ID" value="KDR42995.1"/>
    <property type="molecule type" value="Genomic_DNA"/>
</dbReference>
<dbReference type="Proteomes" id="UP000027466">
    <property type="component" value="Unassembled WGS sequence"/>
</dbReference>
<dbReference type="InterPro" id="IPR029058">
    <property type="entry name" value="AB_hydrolase_fold"/>
</dbReference>
<dbReference type="InterPro" id="IPR051321">
    <property type="entry name" value="PHA/PHB_synthase"/>
</dbReference>
<accession>A0A069PQU5</accession>
<dbReference type="NCBIfam" id="TIGR01849">
    <property type="entry name" value="PHB_depoly_PhaZ"/>
    <property type="match status" value="1"/>
</dbReference>
<evidence type="ECO:0000313" key="3">
    <source>
        <dbReference type="EMBL" id="KDR42995.1"/>
    </source>
</evidence>
<dbReference type="PANTHER" id="PTHR36837:SF4">
    <property type="entry name" value="BLR0908 PROTEIN"/>
    <property type="match status" value="1"/>
</dbReference>
<evidence type="ECO:0000256" key="1">
    <source>
        <dbReference type="SAM" id="MobiDB-lite"/>
    </source>
</evidence>
<evidence type="ECO:0000259" key="2">
    <source>
        <dbReference type="Pfam" id="PF06850"/>
    </source>
</evidence>
<dbReference type="RefSeq" id="WP_075584144.1">
    <property type="nucleotide sequence ID" value="NZ_CADFFX010000004.1"/>
</dbReference>
<organism evidence="3 4">
    <name type="scientific">Caballeronia glathei</name>
    <dbReference type="NCBI Taxonomy" id="60547"/>
    <lineage>
        <taxon>Bacteria</taxon>
        <taxon>Pseudomonadati</taxon>
        <taxon>Pseudomonadota</taxon>
        <taxon>Betaproteobacteria</taxon>
        <taxon>Burkholderiales</taxon>
        <taxon>Burkholderiaceae</taxon>
        <taxon>Caballeronia</taxon>
    </lineage>
</organism>
<dbReference type="InterPro" id="IPR010915">
    <property type="entry name" value="PHB_depoly_PhaZ"/>
</dbReference>
<proteinExistence type="predicted"/>
<gene>
    <name evidence="3" type="ORF">BG61_03905</name>
</gene>
<dbReference type="PANTHER" id="PTHR36837">
    <property type="entry name" value="POLY(3-HYDROXYALKANOATE) POLYMERASE SUBUNIT PHAC"/>
    <property type="match status" value="1"/>
</dbReference>
<sequence>MNQFAYPAYQALSDLMLPLRHGAALVSRSLDAWPAIAQTPQARALRANCDMLALAGLTHARPPFAIDSIEVDGRTVGVTEDIADSTPFCSLVHFVKDDASLSGQPRVLVIAPMSGHFATLLRGTVRTMLADHDVYITDWHNPRDVALIHGRFGFDEYVHHIIDFIETIGPGSHLLAVCQPTVAALSAVALMAADAHPAQPASMTLMAGPIDTRINPTRVNELAKSKSLAWFERNLISAVPYGFAGGGRRVYPGFMQLNAFLAMNLPRHIDSFADMHYERAKGDQDTADAIRVFYEEYFATMDLTAEFYLETVDTVFQRHALPLHELEVRGRKVEPSAIRRTALLTVEGERDDICAVGQTLAAQDLCDRLRPYLKAHHVQTGVGHYGVFNGKRWERQIYPRVRALIYDNEASPTNVNARAQPILPLQSIPPPQAVPEPAASTTAQEGAPDAPLQAIPPEQMLDPATSADDASDQDQRPAPAAQ</sequence>
<comment type="caution">
    <text evidence="3">The sequence shown here is derived from an EMBL/GenBank/DDBJ whole genome shotgun (WGS) entry which is preliminary data.</text>
</comment>
<feature type="domain" description="PHB de-polymerase C-terminal" evidence="2">
    <location>
        <begin position="207"/>
        <end position="408"/>
    </location>
</feature>